<keyword evidence="1" id="KW-0548">Nucleotidyltransferase</keyword>
<organism evidence="1">
    <name type="scientific">Zea mays</name>
    <name type="common">Maize</name>
    <dbReference type="NCBI Taxonomy" id="4577"/>
    <lineage>
        <taxon>Eukaryota</taxon>
        <taxon>Viridiplantae</taxon>
        <taxon>Streptophyta</taxon>
        <taxon>Embryophyta</taxon>
        <taxon>Tracheophyta</taxon>
        <taxon>Spermatophyta</taxon>
        <taxon>Magnoliopsida</taxon>
        <taxon>Liliopsida</taxon>
        <taxon>Poales</taxon>
        <taxon>Poaceae</taxon>
        <taxon>PACMAD clade</taxon>
        <taxon>Panicoideae</taxon>
        <taxon>Andropogonodae</taxon>
        <taxon>Andropogoneae</taxon>
        <taxon>Tripsacinae</taxon>
        <taxon>Zea</taxon>
    </lineage>
</organism>
<reference evidence="1" key="1">
    <citation type="submission" date="2015-12" db="EMBL/GenBank/DDBJ databases">
        <title>Update maize B73 reference genome by single molecule sequencing technologies.</title>
        <authorList>
            <consortium name="Maize Genome Sequencing Project"/>
            <person name="Ware D."/>
        </authorList>
    </citation>
    <scope>NUCLEOTIDE SEQUENCE [LARGE SCALE GENOMIC DNA]</scope>
    <source>
        <tissue evidence="1">Seedling</tissue>
    </source>
</reference>
<dbReference type="AlphaFoldDB" id="A0A1D6I1F5"/>
<protein>
    <submittedName>
        <fullName evidence="1">Phosphatidate cytidylyltransferase 3</fullName>
    </submittedName>
</protein>
<name>A0A1D6I1F5_MAIZE</name>
<gene>
    <name evidence="1" type="ORF">ZEAMMB73_Zm00001d020000</name>
</gene>
<keyword evidence="1" id="KW-0808">Transferase</keyword>
<accession>A0A1D6I1F5</accession>
<dbReference type="GO" id="GO:0016779">
    <property type="term" value="F:nucleotidyltransferase activity"/>
    <property type="evidence" value="ECO:0007669"/>
    <property type="project" value="UniProtKB-KW"/>
</dbReference>
<sequence>MFRLPSLLSRLKLWISFQVHAECTVSIYPLKSIFWRTEAIQVECVSQFYSRLPASSTTHKRTPWVSHPLLLEGAGTDSCSPWYSRPVIACMAAGRTLGSRRIE</sequence>
<evidence type="ECO:0000313" key="1">
    <source>
        <dbReference type="EMBL" id="ONM54048.1"/>
    </source>
</evidence>
<proteinExistence type="predicted"/>
<dbReference type="EMBL" id="CM007650">
    <property type="protein sequence ID" value="ONM54048.1"/>
    <property type="molecule type" value="Genomic_DNA"/>
</dbReference>